<protein>
    <submittedName>
        <fullName evidence="1">Uncharacterized protein</fullName>
    </submittedName>
</protein>
<dbReference type="AlphaFoldDB" id="A0A8S9UKV5"/>
<gene>
    <name evidence="1" type="ORF">GN958_ATG10672</name>
</gene>
<feature type="non-terminal residue" evidence="1">
    <location>
        <position position="834"/>
    </location>
</feature>
<organism evidence="1 2">
    <name type="scientific">Phytophthora infestans</name>
    <name type="common">Potato late blight agent</name>
    <name type="synonym">Botrytis infestans</name>
    <dbReference type="NCBI Taxonomy" id="4787"/>
    <lineage>
        <taxon>Eukaryota</taxon>
        <taxon>Sar</taxon>
        <taxon>Stramenopiles</taxon>
        <taxon>Oomycota</taxon>
        <taxon>Peronosporomycetes</taxon>
        <taxon>Peronosporales</taxon>
        <taxon>Peronosporaceae</taxon>
        <taxon>Phytophthora</taxon>
    </lineage>
</organism>
<name>A0A8S9UKV5_PHYIN</name>
<sequence length="834" mass="90541">LFQGKLKIKADRVDELDAGYACSNVTALRFPKAMGKLVGAASTARQSGSGRSFGCQGGKRKRFQGKFQIKADRVDELDAGSISEGYGEARGCGVDCKADSSWPQRRLPRRKARERDKRCQGKFQIKADRVEDLDSGYACRNVTALRFPTAMVKLVAAASTARQSGCGRSVGCQGGKAPISEGYGEARGCGVDCKADSSWPQRRLPRHKARERDKLFQGKFQIKADRVEDLDSGYAGSNVTALRFPKAMGKLVGAASTARQSGCGRSVGCQGGKRKRFQGKLQIKADRVDELDAGYACSNVTALRFPTAMGKLVSAASTARQSGCGRSVGCQGGKARERDKLFQGKLHIKADRVDELDAGYACSNVTALRFPKAMGKLVGAASTARQSGCGRSVGCQGGKRVSATSVVAGTISYGYGEARERGVGCKPVRLWAQRRLPRRKTRERDKRCQGKFQIKADRVDELDAGYACSDVTALRFPTAMGKLGKFQIKADRVDELDAGYACSDVTALRFPTAMGKLGKFQIKADRVEDLDAGYSCSDVTALRFPKAMGELKRFQGKLQIKADRVDELDAGYACSNVTALRFPKAMGKLRFPTAMGEAPISEGYGEARERGVDCKTDSSWAQRRLPRRKARERDVVGCRCDFRRLWGSSWVRRRLQGCQVVGAAAAAKAESADFLRLWGSSWLRRRLQGSQVVGAASAAKAEKRKLFQGKLQIKADRVDELDAGYACSNVTALRFPKAMGKLVGAASTARRTARGRSVGCQGGKRKRFQGKFQIKADRVDELDAGSISEGYGEARGCGVDCKADSSWPQRRLPRRKAPISYGYEEARGGVDCKA</sequence>
<accession>A0A8S9UKV5</accession>
<feature type="non-terminal residue" evidence="1">
    <location>
        <position position="1"/>
    </location>
</feature>
<proteinExistence type="predicted"/>
<comment type="caution">
    <text evidence="1">The sequence shown here is derived from an EMBL/GenBank/DDBJ whole genome shotgun (WGS) entry which is preliminary data.</text>
</comment>
<evidence type="ECO:0000313" key="1">
    <source>
        <dbReference type="EMBL" id="KAF4140137.1"/>
    </source>
</evidence>
<reference evidence="1" key="1">
    <citation type="submission" date="2020-03" db="EMBL/GenBank/DDBJ databases">
        <title>Hybrid Assembly of Korean Phytophthora infestans isolates.</title>
        <authorList>
            <person name="Prokchorchik M."/>
            <person name="Lee Y."/>
            <person name="Seo J."/>
            <person name="Cho J.-H."/>
            <person name="Park Y.-E."/>
            <person name="Jang D.-C."/>
            <person name="Im J.-S."/>
            <person name="Choi J.-G."/>
            <person name="Park H.-J."/>
            <person name="Lee G.-B."/>
            <person name="Lee Y.-G."/>
            <person name="Hong S.-Y."/>
            <person name="Cho K."/>
            <person name="Sohn K.H."/>
        </authorList>
    </citation>
    <scope>NUCLEOTIDE SEQUENCE</scope>
    <source>
        <strain evidence="1">KR_2_A2</strain>
    </source>
</reference>
<dbReference type="EMBL" id="JAACNO010001498">
    <property type="protein sequence ID" value="KAF4140137.1"/>
    <property type="molecule type" value="Genomic_DNA"/>
</dbReference>
<dbReference type="Proteomes" id="UP000704712">
    <property type="component" value="Unassembled WGS sequence"/>
</dbReference>
<evidence type="ECO:0000313" key="2">
    <source>
        <dbReference type="Proteomes" id="UP000704712"/>
    </source>
</evidence>